<dbReference type="SMART" id="SM00283">
    <property type="entry name" value="MA"/>
    <property type="match status" value="1"/>
</dbReference>
<dbReference type="SUPFAM" id="SSF55785">
    <property type="entry name" value="PYP-like sensor domain (PAS domain)"/>
    <property type="match status" value="1"/>
</dbReference>
<comment type="caution">
    <text evidence="15">The sequence shown here is derived from an EMBL/GenBank/DDBJ whole genome shotgun (WGS) entry which is preliminary data.</text>
</comment>
<dbReference type="SMART" id="SM00304">
    <property type="entry name" value="HAMP"/>
    <property type="match status" value="1"/>
</dbReference>
<dbReference type="CDD" id="cd11386">
    <property type="entry name" value="MCP_signal"/>
    <property type="match status" value="1"/>
</dbReference>
<dbReference type="InterPro" id="IPR013656">
    <property type="entry name" value="PAS_4"/>
</dbReference>
<dbReference type="InterPro" id="IPR000014">
    <property type="entry name" value="PAS"/>
</dbReference>
<keyword evidence="7" id="KW-0902">Two-component regulatory system</keyword>
<dbReference type="PANTHER" id="PTHR32089">
    <property type="entry name" value="METHYL-ACCEPTING CHEMOTAXIS PROTEIN MCPB"/>
    <property type="match status" value="1"/>
</dbReference>
<dbReference type="GO" id="GO:0016020">
    <property type="term" value="C:membrane"/>
    <property type="evidence" value="ECO:0007669"/>
    <property type="project" value="UniProtKB-SubCell"/>
</dbReference>
<dbReference type="Pfam" id="PF00015">
    <property type="entry name" value="MCPsignal"/>
    <property type="match status" value="1"/>
</dbReference>
<evidence type="ECO:0000313" key="15">
    <source>
        <dbReference type="EMBL" id="SHJ26757.1"/>
    </source>
</evidence>
<feature type="domain" description="Methyl-accepting transducer" evidence="12">
    <location>
        <begin position="536"/>
        <end position="772"/>
    </location>
</feature>
<evidence type="ECO:0000256" key="7">
    <source>
        <dbReference type="ARBA" id="ARBA00023012"/>
    </source>
</evidence>
<keyword evidence="2" id="KW-0597">Phosphoprotein</keyword>
<feature type="transmembrane region" description="Helical" evidence="11">
    <location>
        <begin position="12"/>
        <end position="33"/>
    </location>
</feature>
<dbReference type="InterPro" id="IPR003660">
    <property type="entry name" value="HAMP_dom"/>
</dbReference>
<evidence type="ECO:0000259" key="14">
    <source>
        <dbReference type="PROSITE" id="PS50885"/>
    </source>
</evidence>
<accession>A0A8G2F9A3</accession>
<evidence type="ECO:0000256" key="2">
    <source>
        <dbReference type="ARBA" id="ARBA00022553"/>
    </source>
</evidence>
<dbReference type="Proteomes" id="UP000184001">
    <property type="component" value="Unassembled WGS sequence"/>
</dbReference>
<dbReference type="NCBIfam" id="TIGR00229">
    <property type="entry name" value="sensory_box"/>
    <property type="match status" value="1"/>
</dbReference>
<dbReference type="PROSITE" id="PS50112">
    <property type="entry name" value="PAS"/>
    <property type="match status" value="1"/>
</dbReference>
<evidence type="ECO:0000259" key="13">
    <source>
        <dbReference type="PROSITE" id="PS50112"/>
    </source>
</evidence>
<evidence type="ECO:0000256" key="5">
    <source>
        <dbReference type="ARBA" id="ARBA00022777"/>
    </source>
</evidence>
<gene>
    <name evidence="15" type="ORF">SAMN05660830_01997</name>
</gene>
<keyword evidence="5" id="KW-0418">Kinase</keyword>
<dbReference type="PANTHER" id="PTHR32089:SF112">
    <property type="entry name" value="LYSOZYME-LIKE PROTEIN-RELATED"/>
    <property type="match status" value="1"/>
</dbReference>
<dbReference type="AlphaFoldDB" id="A0A8G2F9A3"/>
<dbReference type="Gene3D" id="3.30.450.20">
    <property type="entry name" value="PAS domain"/>
    <property type="match status" value="1"/>
</dbReference>
<evidence type="ECO:0000313" key="16">
    <source>
        <dbReference type="Proteomes" id="UP000184001"/>
    </source>
</evidence>
<evidence type="ECO:0000256" key="9">
    <source>
        <dbReference type="ARBA" id="ARBA00029447"/>
    </source>
</evidence>
<keyword evidence="4" id="KW-0547">Nucleotide-binding</keyword>
<evidence type="ECO:0000256" key="1">
    <source>
        <dbReference type="ARBA" id="ARBA00004370"/>
    </source>
</evidence>
<evidence type="ECO:0000256" key="4">
    <source>
        <dbReference type="ARBA" id="ARBA00022741"/>
    </source>
</evidence>
<feature type="domain" description="HAMP" evidence="14">
    <location>
        <begin position="341"/>
        <end position="395"/>
    </location>
</feature>
<proteinExistence type="inferred from homology"/>
<dbReference type="InterPro" id="IPR035965">
    <property type="entry name" value="PAS-like_dom_sf"/>
</dbReference>
<evidence type="ECO:0000256" key="11">
    <source>
        <dbReference type="SAM" id="Phobius"/>
    </source>
</evidence>
<evidence type="ECO:0000256" key="8">
    <source>
        <dbReference type="ARBA" id="ARBA00023224"/>
    </source>
</evidence>
<dbReference type="GO" id="GO:0016301">
    <property type="term" value="F:kinase activity"/>
    <property type="evidence" value="ECO:0007669"/>
    <property type="project" value="UniProtKB-KW"/>
</dbReference>
<dbReference type="PROSITE" id="PS50885">
    <property type="entry name" value="HAMP"/>
    <property type="match status" value="1"/>
</dbReference>
<dbReference type="InterPro" id="IPR029150">
    <property type="entry name" value="dCache_3"/>
</dbReference>
<dbReference type="Pfam" id="PF14827">
    <property type="entry name" value="dCache_3"/>
    <property type="match status" value="1"/>
</dbReference>
<dbReference type="GO" id="GO:0000160">
    <property type="term" value="P:phosphorelay signal transduction system"/>
    <property type="evidence" value="ECO:0007669"/>
    <property type="project" value="UniProtKB-KW"/>
</dbReference>
<dbReference type="Gene3D" id="6.10.340.10">
    <property type="match status" value="1"/>
</dbReference>
<dbReference type="Gene3D" id="1.10.287.950">
    <property type="entry name" value="Methyl-accepting chemotaxis protein"/>
    <property type="match status" value="1"/>
</dbReference>
<dbReference type="InterPro" id="IPR004089">
    <property type="entry name" value="MCPsignal_dom"/>
</dbReference>
<feature type="transmembrane region" description="Helical" evidence="11">
    <location>
        <begin position="318"/>
        <end position="339"/>
    </location>
</feature>
<keyword evidence="6" id="KW-0067">ATP-binding</keyword>
<dbReference type="InterPro" id="IPR029151">
    <property type="entry name" value="Sensor-like_sf"/>
</dbReference>
<comment type="subcellular location">
    <subcellularLocation>
        <location evidence="1">Membrane</location>
    </subcellularLocation>
</comment>
<sequence>MKLFWKLSLPQITLVPILGVISYYLISNCFIAIEQQNLDYIINDTFTSIEKNIEQVSITAQEAASLFAHSPEVIRAYKIAHTGDIDDANSEKSQQARAMLREELAPQLKSYKMTTGQKLKLHFHLPNGRSLVRLWRAKQAKKNGKWVDISDDISSFRQTVLDVNSTGSPVHGIELGRGGFVMRGIVPVRDNNGTTLGSAEVLKSFSSVFTIAKQKNIPVMLFMDKKFLNITTRLNDSSKYPSVYNTILVNPTAENQPLVNMVSEQFLTTASRQKTSMSMGNYTLIGSPMLDYKGQRIGTLIGAIDSSEALSLANKANMSLITTLAAILLLPLLGMIVVLKKYITTPLGSITTKIQMLAEDKADLQQRIIINQKDEVGDLTLWFNNLMERLTTMLNEMEQFKNVLNTVPDPIIAVDDNFNLLLANKAVEDAAGTDQQGLMCLRCHDVFNTEVCSTSNCPIEQAKRTQKRVVADIISIQGKNGPEFIQPVADILYDTQGNRAGYVEIARNVTDLVLSERKINQQLSKIEIVYEGTKDASHALLDSVASLEAQMTDVSGAIDSQQMRIRETSTAMEQMNVAVIEVARGASLAAQQAEATRTRAEQGAGIVSNAIESITSLHQHATSMNTAMTQLGTQADEIGTVLSVISDIADQTNLLALNAAIEAARAGEAGRGFAVVADEVRKLAEKTMQATQEVNTAISAIQQHAVTSMQTTQDTMKLVDTATSFANESGNALSEIVGLANESASQIGTIATAAEEQSSTSEHVTRAMDDINILVGSVTAEMQESAQNVKDLSRLAQQLDSLSSQ</sequence>
<dbReference type="SUPFAM" id="SSF103190">
    <property type="entry name" value="Sensory domain-like"/>
    <property type="match status" value="1"/>
</dbReference>
<name>A0A8G2F9A3_9BACT</name>
<evidence type="ECO:0000256" key="3">
    <source>
        <dbReference type="ARBA" id="ARBA00022679"/>
    </source>
</evidence>
<keyword evidence="3" id="KW-0808">Transferase</keyword>
<dbReference type="CDD" id="cd06225">
    <property type="entry name" value="HAMP"/>
    <property type="match status" value="1"/>
</dbReference>
<keyword evidence="11" id="KW-0812">Transmembrane</keyword>
<comment type="similarity">
    <text evidence="9">Belongs to the methyl-accepting chemotaxis (MCP) protein family.</text>
</comment>
<dbReference type="GO" id="GO:0005524">
    <property type="term" value="F:ATP binding"/>
    <property type="evidence" value="ECO:0007669"/>
    <property type="project" value="UniProtKB-KW"/>
</dbReference>
<dbReference type="Pfam" id="PF08448">
    <property type="entry name" value="PAS_4"/>
    <property type="match status" value="1"/>
</dbReference>
<reference evidence="15 16" key="1">
    <citation type="submission" date="2016-11" db="EMBL/GenBank/DDBJ databases">
        <authorList>
            <person name="Varghese N."/>
            <person name="Submissions S."/>
        </authorList>
    </citation>
    <scope>NUCLEOTIDE SEQUENCE [LARGE SCALE GENOMIC DNA]</scope>
    <source>
        <strain evidence="15 16">DSM 17919</strain>
    </source>
</reference>
<keyword evidence="8 10" id="KW-0807">Transducer</keyword>
<evidence type="ECO:0000256" key="10">
    <source>
        <dbReference type="PROSITE-ProRule" id="PRU00284"/>
    </source>
</evidence>
<dbReference type="EMBL" id="FQZR01000004">
    <property type="protein sequence ID" value="SHJ26757.1"/>
    <property type="molecule type" value="Genomic_DNA"/>
</dbReference>
<dbReference type="RefSeq" id="WP_020000069.1">
    <property type="nucleotide sequence ID" value="NZ_CP192217.1"/>
</dbReference>
<dbReference type="SUPFAM" id="SSF58104">
    <property type="entry name" value="Methyl-accepting chemotaxis protein (MCP) signaling domain"/>
    <property type="match status" value="1"/>
</dbReference>
<protein>
    <submittedName>
        <fullName evidence="15">PAS domain S-box-containing protein</fullName>
    </submittedName>
</protein>
<evidence type="ECO:0000256" key="6">
    <source>
        <dbReference type="ARBA" id="ARBA00022840"/>
    </source>
</evidence>
<organism evidence="15 16">
    <name type="scientific">Halodesulfovibrio aestuarii</name>
    <dbReference type="NCBI Taxonomy" id="126333"/>
    <lineage>
        <taxon>Bacteria</taxon>
        <taxon>Pseudomonadati</taxon>
        <taxon>Thermodesulfobacteriota</taxon>
        <taxon>Desulfovibrionia</taxon>
        <taxon>Desulfovibrionales</taxon>
        <taxon>Desulfovibrionaceae</taxon>
        <taxon>Halodesulfovibrio</taxon>
    </lineage>
</organism>
<dbReference type="Pfam" id="PF00672">
    <property type="entry name" value="HAMP"/>
    <property type="match status" value="1"/>
</dbReference>
<dbReference type="PROSITE" id="PS50111">
    <property type="entry name" value="CHEMOTAXIS_TRANSDUC_2"/>
    <property type="match status" value="1"/>
</dbReference>
<evidence type="ECO:0000259" key="12">
    <source>
        <dbReference type="PROSITE" id="PS50111"/>
    </source>
</evidence>
<keyword evidence="11" id="KW-1133">Transmembrane helix</keyword>
<feature type="domain" description="PAS" evidence="13">
    <location>
        <begin position="396"/>
        <end position="439"/>
    </location>
</feature>
<keyword evidence="11" id="KW-0472">Membrane</keyword>